<dbReference type="PROSITE" id="PS50931">
    <property type="entry name" value="HTH_LYSR"/>
    <property type="match status" value="1"/>
</dbReference>
<evidence type="ECO:0000256" key="1">
    <source>
        <dbReference type="ARBA" id="ARBA00009437"/>
    </source>
</evidence>
<evidence type="ECO:0000256" key="3">
    <source>
        <dbReference type="ARBA" id="ARBA00023125"/>
    </source>
</evidence>
<proteinExistence type="inferred from homology"/>
<dbReference type="InterPro" id="IPR050950">
    <property type="entry name" value="HTH-type_LysR_regulators"/>
</dbReference>
<dbReference type="Gene3D" id="1.10.10.10">
    <property type="entry name" value="Winged helix-like DNA-binding domain superfamily/Winged helix DNA-binding domain"/>
    <property type="match status" value="1"/>
</dbReference>
<dbReference type="EMBL" id="JACSQK010000003">
    <property type="protein sequence ID" value="MBD7960103.1"/>
    <property type="molecule type" value="Genomic_DNA"/>
</dbReference>
<gene>
    <name evidence="6" type="ORF">H9646_06385</name>
</gene>
<dbReference type="InterPro" id="IPR005119">
    <property type="entry name" value="LysR_subst-bd"/>
</dbReference>
<keyword evidence="2" id="KW-0805">Transcription regulation</keyword>
<evidence type="ECO:0000313" key="6">
    <source>
        <dbReference type="EMBL" id="MBD7960103.1"/>
    </source>
</evidence>
<dbReference type="Pfam" id="PF00126">
    <property type="entry name" value="HTH_1"/>
    <property type="match status" value="1"/>
</dbReference>
<comment type="similarity">
    <text evidence="1">Belongs to the LysR transcriptional regulatory family.</text>
</comment>
<keyword evidence="7" id="KW-1185">Reference proteome</keyword>
<protein>
    <submittedName>
        <fullName evidence="6">LysR family transcriptional regulator</fullName>
    </submittedName>
</protein>
<dbReference type="PANTHER" id="PTHR30419">
    <property type="entry name" value="HTH-TYPE TRANSCRIPTIONAL REGULATOR YBHD"/>
    <property type="match status" value="1"/>
</dbReference>
<evidence type="ECO:0000256" key="2">
    <source>
        <dbReference type="ARBA" id="ARBA00023015"/>
    </source>
</evidence>
<dbReference type="InterPro" id="IPR036390">
    <property type="entry name" value="WH_DNA-bd_sf"/>
</dbReference>
<dbReference type="PRINTS" id="PR00039">
    <property type="entry name" value="HTHLYSR"/>
</dbReference>
<dbReference type="SUPFAM" id="SSF46785">
    <property type="entry name" value="Winged helix' DNA-binding domain"/>
    <property type="match status" value="1"/>
</dbReference>
<dbReference type="RefSeq" id="WP_191722510.1">
    <property type="nucleotide sequence ID" value="NZ_JACSQK010000003.1"/>
</dbReference>
<evidence type="ECO:0000259" key="5">
    <source>
        <dbReference type="PROSITE" id="PS50931"/>
    </source>
</evidence>
<dbReference type="Pfam" id="PF03466">
    <property type="entry name" value="LysR_substrate"/>
    <property type="match status" value="1"/>
</dbReference>
<dbReference type="Gene3D" id="3.40.190.290">
    <property type="match status" value="1"/>
</dbReference>
<comment type="caution">
    <text evidence="6">The sequence shown here is derived from an EMBL/GenBank/DDBJ whole genome shotgun (WGS) entry which is preliminary data.</text>
</comment>
<name>A0ABR8S9H3_9BURK</name>
<sequence length="294" mass="32805">MDEHRLKCFAAVYELGSVSAAAVRLHMTQPPLSMLLRKLEDELGVQLFDRSSKRLVPTEVGQLFYVRARAMLANMESTRRELRKVERGAGGVVNIGCPTAGSLFVIPSVMEEVKHECAIHVHEGEAGLMLQRLRERSLDLLISRSRLHAPEMEVCPILHEPLLVALPPAHPLGQRHSIRLEELKGERFLIHRSSADSGLHEVEMQACQQAGFVPNVVYLGGETIPMLLMVQQGLGVAFAPYSFSQLQLAQQMHMVPLEEPVLTTCLNLIWSKQHVLAPAAERVRRFVMQAFGST</sequence>
<organism evidence="6 7">
    <name type="scientific">Comamonas avium</name>
    <dbReference type="NCBI Taxonomy" id="2762231"/>
    <lineage>
        <taxon>Bacteria</taxon>
        <taxon>Pseudomonadati</taxon>
        <taxon>Pseudomonadota</taxon>
        <taxon>Betaproteobacteria</taxon>
        <taxon>Burkholderiales</taxon>
        <taxon>Comamonadaceae</taxon>
        <taxon>Comamonas</taxon>
    </lineage>
</organism>
<dbReference type="InterPro" id="IPR036388">
    <property type="entry name" value="WH-like_DNA-bd_sf"/>
</dbReference>
<accession>A0ABR8S9H3</accession>
<reference evidence="6 7" key="1">
    <citation type="submission" date="2020-08" db="EMBL/GenBank/DDBJ databases">
        <title>A Genomic Blueprint of the Chicken Gut Microbiome.</title>
        <authorList>
            <person name="Gilroy R."/>
            <person name="Ravi A."/>
            <person name="Getino M."/>
            <person name="Pursley I."/>
            <person name="Horton D.L."/>
            <person name="Alikhan N.-F."/>
            <person name="Baker D."/>
            <person name="Gharbi K."/>
            <person name="Hall N."/>
            <person name="Watson M."/>
            <person name="Adriaenssens E.M."/>
            <person name="Foster-Nyarko E."/>
            <person name="Jarju S."/>
            <person name="Secka A."/>
            <person name="Antonio M."/>
            <person name="Oren A."/>
            <person name="Chaudhuri R."/>
            <person name="La Ragione R.M."/>
            <person name="Hildebrand F."/>
            <person name="Pallen M.J."/>
        </authorList>
    </citation>
    <scope>NUCLEOTIDE SEQUENCE [LARGE SCALE GENOMIC DNA]</scope>
    <source>
        <strain evidence="6 7">Sa2CVA6</strain>
    </source>
</reference>
<feature type="domain" description="HTH lysR-type" evidence="5">
    <location>
        <begin position="1"/>
        <end position="58"/>
    </location>
</feature>
<dbReference type="CDD" id="cd05466">
    <property type="entry name" value="PBP2_LTTR_substrate"/>
    <property type="match status" value="1"/>
</dbReference>
<dbReference type="SUPFAM" id="SSF53850">
    <property type="entry name" value="Periplasmic binding protein-like II"/>
    <property type="match status" value="1"/>
</dbReference>
<evidence type="ECO:0000313" key="7">
    <source>
        <dbReference type="Proteomes" id="UP000634919"/>
    </source>
</evidence>
<dbReference type="Proteomes" id="UP000634919">
    <property type="component" value="Unassembled WGS sequence"/>
</dbReference>
<dbReference type="PANTHER" id="PTHR30419:SF8">
    <property type="entry name" value="NITROGEN ASSIMILATION TRANSCRIPTIONAL ACTIVATOR-RELATED"/>
    <property type="match status" value="1"/>
</dbReference>
<dbReference type="InterPro" id="IPR000847">
    <property type="entry name" value="LysR_HTH_N"/>
</dbReference>
<keyword evidence="3" id="KW-0238">DNA-binding</keyword>
<keyword evidence="4" id="KW-0804">Transcription</keyword>
<evidence type="ECO:0000256" key="4">
    <source>
        <dbReference type="ARBA" id="ARBA00023163"/>
    </source>
</evidence>